<proteinExistence type="predicted"/>
<gene>
    <name evidence="1" type="ORF">CEXT_369871</name>
</gene>
<name>A0AAV4UP47_CAEEX</name>
<evidence type="ECO:0000313" key="1">
    <source>
        <dbReference type="EMBL" id="GIY59567.1"/>
    </source>
</evidence>
<comment type="caution">
    <text evidence="1">The sequence shown here is derived from an EMBL/GenBank/DDBJ whole genome shotgun (WGS) entry which is preliminary data.</text>
</comment>
<keyword evidence="2" id="KW-1185">Reference proteome</keyword>
<sequence length="126" mass="13975">MTMSTLSNSSSEDLSSVDRDPFRGRFARAFSALAWGCPETMSPMRPIVTSNGIPCRHAFALQFVNADVIKITISGKVLKETRLAISAHLHPFDTLTMCHVLSIHSFIHCLISPLNFDVVRRKTAVM</sequence>
<dbReference type="AlphaFoldDB" id="A0AAV4UP47"/>
<reference evidence="1 2" key="1">
    <citation type="submission" date="2021-06" db="EMBL/GenBank/DDBJ databases">
        <title>Caerostris extrusa draft genome.</title>
        <authorList>
            <person name="Kono N."/>
            <person name="Arakawa K."/>
        </authorList>
    </citation>
    <scope>NUCLEOTIDE SEQUENCE [LARGE SCALE GENOMIC DNA]</scope>
</reference>
<accession>A0AAV4UP47</accession>
<organism evidence="1 2">
    <name type="scientific">Caerostris extrusa</name>
    <name type="common">Bark spider</name>
    <name type="synonym">Caerostris bankana</name>
    <dbReference type="NCBI Taxonomy" id="172846"/>
    <lineage>
        <taxon>Eukaryota</taxon>
        <taxon>Metazoa</taxon>
        <taxon>Ecdysozoa</taxon>
        <taxon>Arthropoda</taxon>
        <taxon>Chelicerata</taxon>
        <taxon>Arachnida</taxon>
        <taxon>Araneae</taxon>
        <taxon>Araneomorphae</taxon>
        <taxon>Entelegynae</taxon>
        <taxon>Araneoidea</taxon>
        <taxon>Araneidae</taxon>
        <taxon>Caerostris</taxon>
    </lineage>
</organism>
<dbReference type="Proteomes" id="UP001054945">
    <property type="component" value="Unassembled WGS sequence"/>
</dbReference>
<dbReference type="EMBL" id="BPLR01013215">
    <property type="protein sequence ID" value="GIY59567.1"/>
    <property type="molecule type" value="Genomic_DNA"/>
</dbReference>
<protein>
    <submittedName>
        <fullName evidence="1">Uncharacterized protein</fullName>
    </submittedName>
</protein>
<evidence type="ECO:0000313" key="2">
    <source>
        <dbReference type="Proteomes" id="UP001054945"/>
    </source>
</evidence>